<comment type="similarity">
    <text evidence="1 6">Belongs to the glycosyl hydrolase 43 family.</text>
</comment>
<feature type="chain" id="PRO_5030517277" evidence="7">
    <location>
        <begin position="39"/>
        <end position="359"/>
    </location>
</feature>
<evidence type="ECO:0000256" key="6">
    <source>
        <dbReference type="RuleBase" id="RU361187"/>
    </source>
</evidence>
<evidence type="ECO:0000256" key="1">
    <source>
        <dbReference type="ARBA" id="ARBA00009865"/>
    </source>
</evidence>
<dbReference type="PANTHER" id="PTHR43817">
    <property type="entry name" value="GLYCOSYL HYDROLASE"/>
    <property type="match status" value="1"/>
</dbReference>
<dbReference type="InterPro" id="IPR006710">
    <property type="entry name" value="Glyco_hydro_43"/>
</dbReference>
<dbReference type="AlphaFoldDB" id="A0A7W3JK99"/>
<dbReference type="GO" id="GO:0004553">
    <property type="term" value="F:hydrolase activity, hydrolyzing O-glycosyl compounds"/>
    <property type="evidence" value="ECO:0007669"/>
    <property type="project" value="InterPro"/>
</dbReference>
<evidence type="ECO:0000313" key="8">
    <source>
        <dbReference type="EMBL" id="GEK84515.1"/>
    </source>
</evidence>
<keyword evidence="10" id="KW-1185">Reference proteome</keyword>
<feature type="signal peptide" evidence="7">
    <location>
        <begin position="1"/>
        <end position="38"/>
    </location>
</feature>
<gene>
    <name evidence="8" type="primary">abf2</name>
    <name evidence="9" type="ORF">FB463_002641</name>
    <name evidence="8" type="ORF">FFA01_28240</name>
</gene>
<dbReference type="Proteomes" id="UP000321154">
    <property type="component" value="Unassembled WGS sequence"/>
</dbReference>
<dbReference type="Gene3D" id="2.115.10.20">
    <property type="entry name" value="Glycosyl hydrolase domain, family 43"/>
    <property type="match status" value="1"/>
</dbReference>
<keyword evidence="4 6" id="KW-0326">Glycosidase</keyword>
<reference evidence="9 11" key="2">
    <citation type="submission" date="2020-07" db="EMBL/GenBank/DDBJ databases">
        <title>Sequencing the genomes of 1000 actinobacteria strains.</title>
        <authorList>
            <person name="Klenk H.-P."/>
        </authorList>
    </citation>
    <scope>NUCLEOTIDE SEQUENCE [LARGE SCALE GENOMIC DNA]</scope>
    <source>
        <strain evidence="9 11">DSM 10309</strain>
    </source>
</reference>
<dbReference type="Pfam" id="PF04616">
    <property type="entry name" value="Glyco_hydro_43"/>
    <property type="match status" value="1"/>
</dbReference>
<evidence type="ECO:0000313" key="11">
    <source>
        <dbReference type="Proteomes" id="UP000522688"/>
    </source>
</evidence>
<proteinExistence type="inferred from homology"/>
<keyword evidence="2 7" id="KW-0732">Signal</keyword>
<dbReference type="GO" id="GO:0005975">
    <property type="term" value="P:carbohydrate metabolic process"/>
    <property type="evidence" value="ECO:0007669"/>
    <property type="project" value="InterPro"/>
</dbReference>
<accession>A0A7W3JK99</accession>
<evidence type="ECO:0000313" key="9">
    <source>
        <dbReference type="EMBL" id="MBA8814370.1"/>
    </source>
</evidence>
<feature type="site" description="Important for catalytic activity, responsible for pKa modulation of the active site Glu and correct orientation of both the proton donor and substrate" evidence="5">
    <location>
        <position position="170"/>
    </location>
</feature>
<dbReference type="EMBL" id="BJUV01000041">
    <property type="protein sequence ID" value="GEK84515.1"/>
    <property type="molecule type" value="Genomic_DNA"/>
</dbReference>
<evidence type="ECO:0000256" key="4">
    <source>
        <dbReference type="ARBA" id="ARBA00023295"/>
    </source>
</evidence>
<dbReference type="PANTHER" id="PTHR43817:SF1">
    <property type="entry name" value="HYDROLASE, FAMILY 43, PUTATIVE (AFU_ORTHOLOGUE AFUA_3G01660)-RELATED"/>
    <property type="match status" value="1"/>
</dbReference>
<sequence length="359" mass="38433">MNRRTRIIRSALAGAGALLFAVGLAVPLATASSEPAEAAPACTLSNPISNGADPSIWSRNGVYYLAQSDGGRSITLKASTTLNGLSTATARTIFTAPVGTDHSAQTWAPELEYLDGRWIIYYAAATDRGSFDATNDTHRMFAITANSQDPLGAWSFAGKIADSTDQWAIDGTVFRYQNSWWMLWSGTPTGNGGRAPQQIYIAHMSDPLHIDQDYRRLIGNPDQTWETSRAAIMEGPEAWISPSGTLSIVYNANASWTTSYALGMLVYKGGDLTTYQSYTKRGPVFSSGGGVYGPGGESIPVPGANGVNWNVYHAKTTTADGWDDRKIFAQPVPWAADGTPAFGTATGFAGYNEALQQRC</sequence>
<evidence type="ECO:0000256" key="7">
    <source>
        <dbReference type="SAM" id="SignalP"/>
    </source>
</evidence>
<dbReference type="EMBL" id="JACGWW010000004">
    <property type="protein sequence ID" value="MBA8814370.1"/>
    <property type="molecule type" value="Genomic_DNA"/>
</dbReference>
<dbReference type="Proteomes" id="UP000522688">
    <property type="component" value="Unassembled WGS sequence"/>
</dbReference>
<evidence type="ECO:0000256" key="2">
    <source>
        <dbReference type="ARBA" id="ARBA00022729"/>
    </source>
</evidence>
<comment type="caution">
    <text evidence="9">The sequence shown here is derived from an EMBL/GenBank/DDBJ whole genome shotgun (WGS) entry which is preliminary data.</text>
</comment>
<dbReference type="InterPro" id="IPR023296">
    <property type="entry name" value="Glyco_hydro_beta-prop_sf"/>
</dbReference>
<dbReference type="SUPFAM" id="SSF75005">
    <property type="entry name" value="Arabinanase/levansucrase/invertase"/>
    <property type="match status" value="1"/>
</dbReference>
<evidence type="ECO:0000313" key="10">
    <source>
        <dbReference type="Proteomes" id="UP000321154"/>
    </source>
</evidence>
<evidence type="ECO:0000256" key="3">
    <source>
        <dbReference type="ARBA" id="ARBA00022801"/>
    </source>
</evidence>
<dbReference type="RefSeq" id="WP_146856839.1">
    <property type="nucleotide sequence ID" value="NZ_BAAAHR010000003.1"/>
</dbReference>
<keyword evidence="3 6" id="KW-0378">Hydrolase</keyword>
<reference evidence="8 10" key="1">
    <citation type="submission" date="2019-07" db="EMBL/GenBank/DDBJ databases">
        <title>Whole genome shotgun sequence of Frigoribacterium faeni NBRC 103066.</title>
        <authorList>
            <person name="Hosoyama A."/>
            <person name="Uohara A."/>
            <person name="Ohji S."/>
            <person name="Ichikawa N."/>
        </authorList>
    </citation>
    <scope>NUCLEOTIDE SEQUENCE [LARGE SCALE GENOMIC DNA]</scope>
    <source>
        <strain evidence="8 10">NBRC 103066</strain>
    </source>
</reference>
<organism evidence="9 11">
    <name type="scientific">Frigoribacterium faeni</name>
    <dbReference type="NCBI Taxonomy" id="145483"/>
    <lineage>
        <taxon>Bacteria</taxon>
        <taxon>Bacillati</taxon>
        <taxon>Actinomycetota</taxon>
        <taxon>Actinomycetes</taxon>
        <taxon>Micrococcales</taxon>
        <taxon>Microbacteriaceae</taxon>
        <taxon>Frigoribacterium</taxon>
    </lineage>
</organism>
<dbReference type="OrthoDB" id="177947at2"/>
<evidence type="ECO:0000256" key="5">
    <source>
        <dbReference type="PIRSR" id="PIRSR606710-2"/>
    </source>
</evidence>
<protein>
    <submittedName>
        <fullName evidence="9">GH43 family beta-xylosidase</fullName>
    </submittedName>
    <submittedName>
        <fullName evidence="8">Glycosyl hydrolase family 43</fullName>
    </submittedName>
</protein>
<name>A0A7W3JK99_9MICO</name>